<evidence type="ECO:0000313" key="1">
    <source>
        <dbReference type="EMBL" id="BAT90340.1"/>
    </source>
</evidence>
<keyword evidence="2" id="KW-1185">Reference proteome</keyword>
<evidence type="ECO:0000313" key="2">
    <source>
        <dbReference type="Proteomes" id="UP000291084"/>
    </source>
</evidence>
<gene>
    <name evidence="1" type="primary">Vigan.06G156600</name>
    <name evidence="1" type="ORF">VIGAN_06156600</name>
</gene>
<reference evidence="1 2" key="1">
    <citation type="journal article" date="2015" name="Sci. Rep.">
        <title>The power of single molecule real-time sequencing technology in the de novo assembly of a eukaryotic genome.</title>
        <authorList>
            <person name="Sakai H."/>
            <person name="Naito K."/>
            <person name="Ogiso-Tanaka E."/>
            <person name="Takahashi Y."/>
            <person name="Iseki K."/>
            <person name="Muto C."/>
            <person name="Satou K."/>
            <person name="Teruya K."/>
            <person name="Shiroma A."/>
            <person name="Shimoji M."/>
            <person name="Hirano T."/>
            <person name="Itoh T."/>
            <person name="Kaga A."/>
            <person name="Tomooka N."/>
        </authorList>
    </citation>
    <scope>NUCLEOTIDE SEQUENCE [LARGE SCALE GENOMIC DNA]</scope>
    <source>
        <strain evidence="2">cv. Shumari</strain>
    </source>
</reference>
<sequence length="69" mass="7689">PLPPLHLQHPNGSFLLGVCRQAIGRVHLTINLFPAFSHSNTFYSGWLNLAGPQYNQTIGPAYGILRYIE</sequence>
<name>A0A0S3SBU2_PHAAN</name>
<feature type="non-terminal residue" evidence="1">
    <location>
        <position position="1"/>
    </location>
</feature>
<dbReference type="EMBL" id="AP015039">
    <property type="protein sequence ID" value="BAT90340.1"/>
    <property type="molecule type" value="Genomic_DNA"/>
</dbReference>
<proteinExistence type="predicted"/>
<dbReference type="AlphaFoldDB" id="A0A0S3SBU2"/>
<protein>
    <submittedName>
        <fullName evidence="1">Uncharacterized protein</fullName>
    </submittedName>
</protein>
<accession>A0A0S3SBU2</accession>
<organism evidence="1 2">
    <name type="scientific">Vigna angularis var. angularis</name>
    <dbReference type="NCBI Taxonomy" id="157739"/>
    <lineage>
        <taxon>Eukaryota</taxon>
        <taxon>Viridiplantae</taxon>
        <taxon>Streptophyta</taxon>
        <taxon>Embryophyta</taxon>
        <taxon>Tracheophyta</taxon>
        <taxon>Spermatophyta</taxon>
        <taxon>Magnoliopsida</taxon>
        <taxon>eudicotyledons</taxon>
        <taxon>Gunneridae</taxon>
        <taxon>Pentapetalae</taxon>
        <taxon>rosids</taxon>
        <taxon>fabids</taxon>
        <taxon>Fabales</taxon>
        <taxon>Fabaceae</taxon>
        <taxon>Papilionoideae</taxon>
        <taxon>50 kb inversion clade</taxon>
        <taxon>NPAAA clade</taxon>
        <taxon>indigoferoid/millettioid clade</taxon>
        <taxon>Phaseoleae</taxon>
        <taxon>Vigna</taxon>
    </lineage>
</organism>
<dbReference type="Proteomes" id="UP000291084">
    <property type="component" value="Chromosome 6"/>
</dbReference>